<proteinExistence type="predicted"/>
<name>A0A840UKK9_9GAMM</name>
<reference evidence="1 2" key="1">
    <citation type="submission" date="2020-08" db="EMBL/GenBank/DDBJ databases">
        <title>Genomic Encyclopedia of Type Strains, Phase IV (KMG-IV): sequencing the most valuable type-strain genomes for metagenomic binning, comparative biology and taxonomic classification.</title>
        <authorList>
            <person name="Goeker M."/>
        </authorList>
    </citation>
    <scope>NUCLEOTIDE SEQUENCE [LARGE SCALE GENOMIC DNA]</scope>
    <source>
        <strain evidence="1 2">DSM 22359</strain>
    </source>
</reference>
<gene>
    <name evidence="1" type="ORF">HNR38_002130</name>
</gene>
<dbReference type="AlphaFoldDB" id="A0A840UKK9"/>
<evidence type="ECO:0000313" key="1">
    <source>
        <dbReference type="EMBL" id="MBB5321636.1"/>
    </source>
</evidence>
<protein>
    <recommendedName>
        <fullName evidence="3">GNAT family N-acetyltransferase</fullName>
    </recommendedName>
</protein>
<keyword evidence="2" id="KW-1185">Reference proteome</keyword>
<evidence type="ECO:0000313" key="2">
    <source>
        <dbReference type="Proteomes" id="UP000591735"/>
    </source>
</evidence>
<dbReference type="EMBL" id="JACHFE010000005">
    <property type="protein sequence ID" value="MBB5321636.1"/>
    <property type="molecule type" value="Genomic_DNA"/>
</dbReference>
<dbReference type="Proteomes" id="UP000591735">
    <property type="component" value="Unassembled WGS sequence"/>
</dbReference>
<sequence>MFIREETLEGQHVALEPLSAAHVDPLREAVLDGEHWKLGYANEWPALKANLESKLS</sequence>
<evidence type="ECO:0008006" key="3">
    <source>
        <dbReference type="Google" id="ProtNLM"/>
    </source>
</evidence>
<accession>A0A840UKK9</accession>
<organism evidence="1 2">
    <name type="scientific">Marinobacter oulmenensis</name>
    <dbReference type="NCBI Taxonomy" id="643747"/>
    <lineage>
        <taxon>Bacteria</taxon>
        <taxon>Pseudomonadati</taxon>
        <taxon>Pseudomonadota</taxon>
        <taxon>Gammaproteobacteria</taxon>
        <taxon>Pseudomonadales</taxon>
        <taxon>Marinobacteraceae</taxon>
        <taxon>Marinobacter</taxon>
    </lineage>
</organism>
<dbReference type="RefSeq" id="WP_183703617.1">
    <property type="nucleotide sequence ID" value="NZ_JACHFE010000005.1"/>
</dbReference>
<comment type="caution">
    <text evidence="1">The sequence shown here is derived from an EMBL/GenBank/DDBJ whole genome shotgun (WGS) entry which is preliminary data.</text>
</comment>